<dbReference type="InterPro" id="IPR051329">
    <property type="entry name" value="NIR_SIR_4Fe-4S"/>
</dbReference>
<keyword evidence="4" id="KW-0349">Heme</keyword>
<dbReference type="Gene3D" id="3.90.480.20">
    <property type="match status" value="1"/>
</dbReference>
<keyword evidence="6" id="KW-0560">Oxidoreductase</keyword>
<evidence type="ECO:0000313" key="13">
    <source>
        <dbReference type="EMBL" id="KAG5526466.1"/>
    </source>
</evidence>
<dbReference type="GO" id="GO:0046872">
    <property type="term" value="F:metal ion binding"/>
    <property type="evidence" value="ECO:0007669"/>
    <property type="project" value="UniProtKB-KW"/>
</dbReference>
<keyword evidence="14" id="KW-1185">Reference proteome</keyword>
<dbReference type="InterPro" id="IPR036047">
    <property type="entry name" value="F-box-like_dom_sf"/>
</dbReference>
<accession>A0AAV6ICN1</accession>
<evidence type="ECO:0000256" key="9">
    <source>
        <dbReference type="SAM" id="MobiDB-lite"/>
    </source>
</evidence>
<evidence type="ECO:0000256" key="8">
    <source>
        <dbReference type="ARBA" id="ARBA00023014"/>
    </source>
</evidence>
<proteinExistence type="inferred from homology"/>
<evidence type="ECO:0000256" key="4">
    <source>
        <dbReference type="ARBA" id="ARBA00022617"/>
    </source>
</evidence>
<dbReference type="InterPro" id="IPR006067">
    <property type="entry name" value="NO2/SO3_Rdtase_4Fe4S_dom"/>
</dbReference>
<reference evidence="13" key="1">
    <citation type="submission" date="2020-08" db="EMBL/GenBank/DDBJ databases">
        <title>Plant Genome Project.</title>
        <authorList>
            <person name="Zhang R.-G."/>
        </authorList>
    </citation>
    <scope>NUCLEOTIDE SEQUENCE</scope>
    <source>
        <strain evidence="13">WSP0</strain>
        <tissue evidence="13">Leaf</tissue>
    </source>
</reference>
<dbReference type="Pfam" id="PF01077">
    <property type="entry name" value="NIR_SIR"/>
    <property type="match status" value="1"/>
</dbReference>
<dbReference type="SUPFAM" id="SSF56014">
    <property type="entry name" value="Nitrite and sulphite reductase 4Fe-4S domain-like"/>
    <property type="match status" value="1"/>
</dbReference>
<comment type="cofactor">
    <cofactor evidence="1">
        <name>[4Fe-4S] cluster</name>
        <dbReference type="ChEBI" id="CHEBI:49883"/>
    </cofactor>
</comment>
<dbReference type="GO" id="GO:0020037">
    <property type="term" value="F:heme binding"/>
    <property type="evidence" value="ECO:0007669"/>
    <property type="project" value="InterPro"/>
</dbReference>
<feature type="domain" description="Nitrite/sulphite reductase 4Fe-4S" evidence="11">
    <location>
        <begin position="541"/>
        <end position="604"/>
    </location>
</feature>
<dbReference type="AlphaFoldDB" id="A0AAV6ICN1"/>
<evidence type="ECO:0000256" key="7">
    <source>
        <dbReference type="ARBA" id="ARBA00023004"/>
    </source>
</evidence>
<protein>
    <recommendedName>
        <fullName evidence="15">F-box domain-containing protein</fullName>
    </recommendedName>
</protein>
<dbReference type="PANTHER" id="PTHR32439">
    <property type="entry name" value="FERREDOXIN--NITRITE REDUCTASE, CHLOROPLASTIC"/>
    <property type="match status" value="1"/>
</dbReference>
<keyword evidence="7" id="KW-0408">Iron</keyword>
<evidence type="ECO:0000259" key="10">
    <source>
        <dbReference type="Pfam" id="PF00646"/>
    </source>
</evidence>
<dbReference type="SUPFAM" id="SSF55124">
    <property type="entry name" value="Nitrite/Sulfite reductase N-terminal domain-like"/>
    <property type="match status" value="1"/>
</dbReference>
<sequence>MVPCMKLLDKQGGDEITPMNEEKKKSDPEIENVEEEVWAKLPMDLQMSIIQRIPPNERDYWNLRVVCRGWKVMAPPLRWISGSAAIEYPWLVSFQKAKGVYDFYDPTSDLTYHMSTESTSYSILQFWPPTKGPISTSTSSMPASLNTSSVSSGIPQSVGQYASPPLGSTGYYGSAPPSVQSVLGPHPSHPYGESSPSQYVPSQFLPSSFRGFPRGRGRGPRPPCDICGRSNHTTNYCYYKSSFSQNFQSIPPFVQGAPWRSSNQFQSWSNTPPWFNTGVPVYQSQMHAGVPMYQPHHMPTSRPSFSTQQPVYSSQPSQAPFTGYSPPPTQAHFAGFTDSFPAAPMTSVSGMMLGGASSNVPSFTGFTGGYSGTSSSVTNPSTHPWYFDSGATNHITNNLQNLAISQPATAHDGIMVDGRFIMMRLKLPNGVTTSAQTWYLASVTRQYGKEGCADVTTRQNWQIRGVVMLLPDVPEILKGLAEVGLTSLQSGMDNARNPVGNSLAGIDPHEIVDTRPYTDSLSQFITANSQGNPAITNFPKRCAEAVPLDAWVPADDLIPVCKAVLEAYRDLGSRGNRQKTRMMWLIDELGIEGFRSEVVKRMPQQELERASSQDLVQKQ</sequence>
<comment type="similarity">
    <text evidence="2">Belongs to the nitrite and sulfite reductase 4Fe-4S domain family.</text>
</comment>
<dbReference type="InterPro" id="IPR005117">
    <property type="entry name" value="NiRdtase/SiRdtase_haem-b_fer"/>
</dbReference>
<dbReference type="Pfam" id="PF00646">
    <property type="entry name" value="F-box"/>
    <property type="match status" value="1"/>
</dbReference>
<dbReference type="PANTHER" id="PTHR32439:SF0">
    <property type="entry name" value="FERREDOXIN--NITRITE REDUCTASE, CHLOROPLASTIC"/>
    <property type="match status" value="1"/>
</dbReference>
<keyword evidence="8" id="KW-0411">Iron-sulfur</keyword>
<dbReference type="InterPro" id="IPR045854">
    <property type="entry name" value="NO2/SO3_Rdtase_4Fe4S_sf"/>
</dbReference>
<evidence type="ECO:0000256" key="5">
    <source>
        <dbReference type="ARBA" id="ARBA00022723"/>
    </source>
</evidence>
<evidence type="ECO:0000256" key="3">
    <source>
        <dbReference type="ARBA" id="ARBA00022485"/>
    </source>
</evidence>
<evidence type="ECO:0000256" key="2">
    <source>
        <dbReference type="ARBA" id="ARBA00010429"/>
    </source>
</evidence>
<dbReference type="InterPro" id="IPR036136">
    <property type="entry name" value="Nit/Sulf_reduc_fer-like_dom_sf"/>
</dbReference>
<dbReference type="EMBL" id="JACTNZ010000011">
    <property type="protein sequence ID" value="KAG5526466.1"/>
    <property type="molecule type" value="Genomic_DNA"/>
</dbReference>
<dbReference type="GO" id="GO:0016491">
    <property type="term" value="F:oxidoreductase activity"/>
    <property type="evidence" value="ECO:0007669"/>
    <property type="project" value="UniProtKB-KW"/>
</dbReference>
<evidence type="ECO:0000259" key="12">
    <source>
        <dbReference type="Pfam" id="PF03460"/>
    </source>
</evidence>
<comment type="caution">
    <text evidence="13">The sequence shown here is derived from an EMBL/GenBank/DDBJ whole genome shotgun (WGS) entry which is preliminary data.</text>
</comment>
<dbReference type="Pfam" id="PF03460">
    <property type="entry name" value="NIR_SIR_ferr"/>
    <property type="match status" value="1"/>
</dbReference>
<evidence type="ECO:0008006" key="15">
    <source>
        <dbReference type="Google" id="ProtNLM"/>
    </source>
</evidence>
<evidence type="ECO:0000313" key="14">
    <source>
        <dbReference type="Proteomes" id="UP000823749"/>
    </source>
</evidence>
<feature type="compositionally biased region" description="Polar residues" evidence="9">
    <location>
        <begin position="301"/>
        <end position="320"/>
    </location>
</feature>
<keyword evidence="5" id="KW-0479">Metal-binding</keyword>
<feature type="domain" description="Nitrite/Sulfite reductase ferredoxin-like" evidence="12">
    <location>
        <begin position="417"/>
        <end position="482"/>
    </location>
</feature>
<feature type="region of interest" description="Disordered" evidence="9">
    <location>
        <begin position="177"/>
        <end position="197"/>
    </location>
</feature>
<evidence type="ECO:0000256" key="6">
    <source>
        <dbReference type="ARBA" id="ARBA00023002"/>
    </source>
</evidence>
<dbReference type="InterPro" id="IPR001810">
    <property type="entry name" value="F-box_dom"/>
</dbReference>
<dbReference type="Proteomes" id="UP000823749">
    <property type="component" value="Chromosome 11"/>
</dbReference>
<evidence type="ECO:0000256" key="1">
    <source>
        <dbReference type="ARBA" id="ARBA00001966"/>
    </source>
</evidence>
<organism evidence="13 14">
    <name type="scientific">Rhododendron griersonianum</name>
    <dbReference type="NCBI Taxonomy" id="479676"/>
    <lineage>
        <taxon>Eukaryota</taxon>
        <taxon>Viridiplantae</taxon>
        <taxon>Streptophyta</taxon>
        <taxon>Embryophyta</taxon>
        <taxon>Tracheophyta</taxon>
        <taxon>Spermatophyta</taxon>
        <taxon>Magnoliopsida</taxon>
        <taxon>eudicotyledons</taxon>
        <taxon>Gunneridae</taxon>
        <taxon>Pentapetalae</taxon>
        <taxon>asterids</taxon>
        <taxon>Ericales</taxon>
        <taxon>Ericaceae</taxon>
        <taxon>Ericoideae</taxon>
        <taxon>Rhodoreae</taxon>
        <taxon>Rhododendron</taxon>
    </lineage>
</organism>
<gene>
    <name evidence="13" type="ORF">RHGRI_032665</name>
</gene>
<dbReference type="SUPFAM" id="SSF81383">
    <property type="entry name" value="F-box domain"/>
    <property type="match status" value="1"/>
</dbReference>
<name>A0AAV6ICN1_9ERIC</name>
<evidence type="ECO:0000259" key="11">
    <source>
        <dbReference type="Pfam" id="PF01077"/>
    </source>
</evidence>
<feature type="domain" description="F-box" evidence="10">
    <location>
        <begin position="38"/>
        <end position="71"/>
    </location>
</feature>
<dbReference type="GO" id="GO:0051539">
    <property type="term" value="F:4 iron, 4 sulfur cluster binding"/>
    <property type="evidence" value="ECO:0007669"/>
    <property type="project" value="UniProtKB-KW"/>
</dbReference>
<keyword evidence="3" id="KW-0004">4Fe-4S</keyword>
<dbReference type="Gene3D" id="3.30.413.10">
    <property type="entry name" value="Sulfite Reductase Hemoprotein, domain 1"/>
    <property type="match status" value="2"/>
</dbReference>
<feature type="region of interest" description="Disordered" evidence="9">
    <location>
        <begin position="297"/>
        <end position="321"/>
    </location>
</feature>